<accession>S4M9Q3</accession>
<reference evidence="2 3" key="1">
    <citation type="submission" date="2013-02" db="EMBL/GenBank/DDBJ databases">
        <title>Draft Genome Sequence of Streptomyces afghaniensis, Which Produces Compounds of the Julimycin B-Complex.</title>
        <authorList>
            <person name="Gruening B.A."/>
            <person name="Praeg A."/>
            <person name="Erxleben A."/>
            <person name="Guenther S."/>
            <person name="Fiedler H.-P."/>
            <person name="Goodfellow M."/>
            <person name="Mueller M."/>
        </authorList>
    </citation>
    <scope>NUCLEOTIDE SEQUENCE [LARGE SCALE GENOMIC DNA]</scope>
    <source>
        <strain evidence="2 3">772</strain>
    </source>
</reference>
<comment type="caution">
    <text evidence="2">The sequence shown here is derived from an EMBL/GenBank/DDBJ whole genome shotgun (WGS) entry which is preliminary data.</text>
</comment>
<dbReference type="AlphaFoldDB" id="S4M9Q3"/>
<name>S4M9Q3_9ACTN</name>
<sequence length="101" mass="10950">MRQEVSRMARITTPSDGTATERLECWRDAVSRNLAPLDVLPRECSDFHASLHAARFGQVLMSLITAEPHSIARTRRHIGSDAPDFVPGADVSAGHVEDGGA</sequence>
<gene>
    <name evidence="2" type="ORF">STAFG_6828</name>
</gene>
<feature type="region of interest" description="Disordered" evidence="1">
    <location>
        <begin position="82"/>
        <end position="101"/>
    </location>
</feature>
<keyword evidence="3" id="KW-1185">Reference proteome</keyword>
<protein>
    <submittedName>
        <fullName evidence="2">Uncharacterized protein</fullName>
    </submittedName>
</protein>
<evidence type="ECO:0000313" key="2">
    <source>
        <dbReference type="EMBL" id="EPJ36148.1"/>
    </source>
</evidence>
<dbReference type="HOGENOM" id="CLU_2289971_0_0_11"/>
<proteinExistence type="predicted"/>
<organism evidence="2 3">
    <name type="scientific">Streptomyces afghaniensis 772</name>
    <dbReference type="NCBI Taxonomy" id="1283301"/>
    <lineage>
        <taxon>Bacteria</taxon>
        <taxon>Bacillati</taxon>
        <taxon>Actinomycetota</taxon>
        <taxon>Actinomycetes</taxon>
        <taxon>Kitasatosporales</taxon>
        <taxon>Streptomycetaceae</taxon>
        <taxon>Streptomyces</taxon>
    </lineage>
</organism>
<dbReference type="OrthoDB" id="8590374at2"/>
<dbReference type="EMBL" id="AOPY01001581">
    <property type="protein sequence ID" value="EPJ36148.1"/>
    <property type="molecule type" value="Genomic_DNA"/>
</dbReference>
<evidence type="ECO:0000256" key="1">
    <source>
        <dbReference type="SAM" id="MobiDB-lite"/>
    </source>
</evidence>
<dbReference type="PATRIC" id="fig|1283301.3.peg.6779"/>
<dbReference type="Proteomes" id="UP000015001">
    <property type="component" value="Unassembled WGS sequence"/>
</dbReference>
<evidence type="ECO:0000313" key="3">
    <source>
        <dbReference type="Proteomes" id="UP000015001"/>
    </source>
</evidence>